<sequence>MSRAKRNSQETCDRCDRPFYSKGLCKRCYMADYRGRPAEQIRAYNPVEDFDYEDFWLFVKKELNLG</sequence>
<protein>
    <submittedName>
        <fullName evidence="1">Uncharacterized protein</fullName>
    </submittedName>
</protein>
<gene>
    <name evidence="1" type="ORF">UFOVP115_63</name>
</gene>
<organism evidence="1">
    <name type="scientific">uncultured Caudovirales phage</name>
    <dbReference type="NCBI Taxonomy" id="2100421"/>
    <lineage>
        <taxon>Viruses</taxon>
        <taxon>Duplodnaviria</taxon>
        <taxon>Heunggongvirae</taxon>
        <taxon>Uroviricota</taxon>
        <taxon>Caudoviricetes</taxon>
        <taxon>Peduoviridae</taxon>
        <taxon>Maltschvirus</taxon>
        <taxon>Maltschvirus maltsch</taxon>
    </lineage>
</organism>
<evidence type="ECO:0000313" key="1">
    <source>
        <dbReference type="EMBL" id="CAB4129615.1"/>
    </source>
</evidence>
<accession>A0A6J5L6E3</accession>
<proteinExistence type="predicted"/>
<name>A0A6J5L6E3_9CAUD</name>
<reference evidence="1" key="1">
    <citation type="submission" date="2020-04" db="EMBL/GenBank/DDBJ databases">
        <authorList>
            <person name="Chiriac C."/>
            <person name="Salcher M."/>
            <person name="Ghai R."/>
            <person name="Kavagutti S V."/>
        </authorList>
    </citation>
    <scope>NUCLEOTIDE SEQUENCE</scope>
</reference>
<dbReference type="EMBL" id="LR796236">
    <property type="protein sequence ID" value="CAB4129615.1"/>
    <property type="molecule type" value="Genomic_DNA"/>
</dbReference>